<dbReference type="Pfam" id="PF00583">
    <property type="entry name" value="Acetyltransf_1"/>
    <property type="match status" value="1"/>
</dbReference>
<evidence type="ECO:0000259" key="1">
    <source>
        <dbReference type="PROSITE" id="PS51186"/>
    </source>
</evidence>
<dbReference type="InterPro" id="IPR000182">
    <property type="entry name" value="GNAT_dom"/>
</dbReference>
<organism evidence="2 3">
    <name type="scientific">Bordetella avium (strain 197N)</name>
    <dbReference type="NCBI Taxonomy" id="360910"/>
    <lineage>
        <taxon>Bacteria</taxon>
        <taxon>Pseudomonadati</taxon>
        <taxon>Pseudomonadota</taxon>
        <taxon>Betaproteobacteria</taxon>
        <taxon>Burkholderiales</taxon>
        <taxon>Alcaligenaceae</taxon>
        <taxon>Bordetella</taxon>
    </lineage>
</organism>
<feature type="non-terminal residue" evidence="2">
    <location>
        <position position="1"/>
    </location>
</feature>
<dbReference type="SUPFAM" id="SSF55729">
    <property type="entry name" value="Acyl-CoA N-acyltransferases (Nat)"/>
    <property type="match status" value="1"/>
</dbReference>
<dbReference type="PROSITE" id="PS51186">
    <property type="entry name" value="GNAT"/>
    <property type="match status" value="1"/>
</dbReference>
<dbReference type="KEGG" id="bav:BAV0419"/>
<dbReference type="AlphaFoldDB" id="Q2KZ52"/>
<proteinExistence type="predicted"/>
<evidence type="ECO:0000313" key="2">
    <source>
        <dbReference type="EMBL" id="CAJ48021.1"/>
    </source>
</evidence>
<dbReference type="CDD" id="cd04301">
    <property type="entry name" value="NAT_SF"/>
    <property type="match status" value="1"/>
</dbReference>
<gene>
    <name evidence="2" type="ordered locus">BAV0419</name>
</gene>
<reference evidence="2 3" key="1">
    <citation type="journal article" date="2006" name="J. Bacteriol.">
        <title>Comparison of the genome sequence of the poultry pathogen Bordetella avium with those of B. bronchiseptica, B. pertussis, and B. parapertussis reveals extensive diversity in surface structures associated with host interaction.</title>
        <authorList>
            <person name="Sebaihia M."/>
            <person name="Preston A."/>
            <person name="Maskell D.J."/>
            <person name="Kuzmiak H."/>
            <person name="Connell T.D."/>
            <person name="King N.D."/>
            <person name="Orndorff P.E."/>
            <person name="Miyamoto D.M."/>
            <person name="Thomson N.R."/>
            <person name="Harris D."/>
            <person name="Goble A."/>
            <person name="Lord A."/>
            <person name="Murphy L."/>
            <person name="Quail M.A."/>
            <person name="Rutter S."/>
            <person name="Squares R."/>
            <person name="Squares S."/>
            <person name="Woodward J."/>
            <person name="Parkhill J."/>
            <person name="Temple L.M."/>
        </authorList>
    </citation>
    <scope>NUCLEOTIDE SEQUENCE [LARGE SCALE GENOMIC DNA]</scope>
    <source>
        <strain evidence="2 3">197N</strain>
    </source>
</reference>
<feature type="domain" description="N-acetyltransferase" evidence="1">
    <location>
        <begin position="17"/>
        <end position="167"/>
    </location>
</feature>
<dbReference type="Gene3D" id="3.40.630.30">
    <property type="match status" value="1"/>
</dbReference>
<sequence length="167" mass="17357">VPVPCAVAVTLRGMETAIVRRVAFAELADASTFASLCAEYAQESANADLAGRAPDHHAYAGMEAAGVAHFLGAFRGEELVGFACLLVTPVPHFQGRLIGTTESIFVAAAHRPGGAGIALLRATEALARDLGATGLYVSGPAGGRLVRLLPAAGYRETNRTFYRGLYA</sequence>
<protein>
    <submittedName>
        <fullName evidence="2">Phage acetyltransferase</fullName>
    </submittedName>
</protein>
<dbReference type="HOGENOM" id="CLU_1599550_0_0_4"/>
<dbReference type="Proteomes" id="UP000001977">
    <property type="component" value="Chromosome"/>
</dbReference>
<dbReference type="InterPro" id="IPR016181">
    <property type="entry name" value="Acyl_CoA_acyltransferase"/>
</dbReference>
<accession>Q2KZ52</accession>
<dbReference type="STRING" id="360910.BAV0419"/>
<dbReference type="EMBL" id="AM167904">
    <property type="protein sequence ID" value="CAJ48021.1"/>
    <property type="molecule type" value="Genomic_DNA"/>
</dbReference>
<dbReference type="GO" id="GO:0016747">
    <property type="term" value="F:acyltransferase activity, transferring groups other than amino-acyl groups"/>
    <property type="evidence" value="ECO:0007669"/>
    <property type="project" value="InterPro"/>
</dbReference>
<dbReference type="eggNOG" id="COG3375">
    <property type="taxonomic scope" value="Bacteria"/>
</dbReference>
<evidence type="ECO:0000313" key="3">
    <source>
        <dbReference type="Proteomes" id="UP000001977"/>
    </source>
</evidence>
<keyword evidence="3" id="KW-1185">Reference proteome</keyword>
<name>Q2KZ52_BORA1</name>